<feature type="transmembrane region" description="Helical" evidence="1">
    <location>
        <begin position="121"/>
        <end position="141"/>
    </location>
</feature>
<dbReference type="InterPro" id="IPR006976">
    <property type="entry name" value="VanZ-like"/>
</dbReference>
<feature type="transmembrane region" description="Helical" evidence="1">
    <location>
        <begin position="162"/>
        <end position="182"/>
    </location>
</feature>
<evidence type="ECO:0000313" key="3">
    <source>
        <dbReference type="EMBL" id="SAL14627.1"/>
    </source>
</evidence>
<keyword evidence="1" id="KW-0472">Membrane</keyword>
<accession>A0A158F486</accession>
<evidence type="ECO:0000256" key="1">
    <source>
        <dbReference type="SAM" id="Phobius"/>
    </source>
</evidence>
<keyword evidence="1" id="KW-1133">Transmembrane helix</keyword>
<feature type="domain" description="VanZ-like" evidence="2">
    <location>
        <begin position="29"/>
        <end position="133"/>
    </location>
</feature>
<dbReference type="Proteomes" id="UP000054683">
    <property type="component" value="Unassembled WGS sequence"/>
</dbReference>
<feature type="transmembrane region" description="Helical" evidence="1">
    <location>
        <begin position="355"/>
        <end position="378"/>
    </location>
</feature>
<dbReference type="Pfam" id="PF04892">
    <property type="entry name" value="VanZ"/>
    <property type="match status" value="1"/>
</dbReference>
<feature type="transmembrane region" description="Helical" evidence="1">
    <location>
        <begin position="226"/>
        <end position="245"/>
    </location>
</feature>
<name>A0A158F486_9BURK</name>
<evidence type="ECO:0000313" key="4">
    <source>
        <dbReference type="Proteomes" id="UP000054683"/>
    </source>
</evidence>
<gene>
    <name evidence="3" type="ORF">AWB69_00607</name>
</gene>
<reference evidence="3 4" key="1">
    <citation type="submission" date="2016-01" db="EMBL/GenBank/DDBJ databases">
        <authorList>
            <person name="Oliw E.H."/>
        </authorList>
    </citation>
    <scope>NUCLEOTIDE SEQUENCE [LARGE SCALE GENOMIC DNA]</scope>
    <source>
        <strain evidence="3">LMG 27134</strain>
    </source>
</reference>
<keyword evidence="1" id="KW-0812">Transmembrane</keyword>
<feature type="transmembrane region" description="Helical" evidence="1">
    <location>
        <begin position="12"/>
        <end position="34"/>
    </location>
</feature>
<dbReference type="RefSeq" id="WP_062081991.1">
    <property type="nucleotide sequence ID" value="NZ_FCOK02000003.1"/>
</dbReference>
<feature type="transmembrane region" description="Helical" evidence="1">
    <location>
        <begin position="54"/>
        <end position="79"/>
    </location>
</feature>
<feature type="transmembrane region" description="Helical" evidence="1">
    <location>
        <begin position="314"/>
        <end position="335"/>
    </location>
</feature>
<sequence length="391" mass="42754">MIVKHWQHRPSALSRQALAVYTMLVVYGSLYPFSGWRTLGIGPFAYLSDPLPQYLTAFDVITNVLGYMPFGALAVLALYPRWRGALAAGVAFIGGAMLSGTMEAVQTYLPTRVASNLDLTANALGALLGAALTAPATSMLLDRGLLRRMRFMWFERDAAYMIGLSALWPFATMYPAPFLFAVGDLPRVLWLRIDPVMQDALLAWTPAAWNVAAWPAHLGAMLPDDVWETLITSLNLFAALVLATLPMRARAPRVRLLFCLVIATLGAKAGAAFLQSRSGLAFDWATGGAVAGIACGALAGLLSLWCSRPWRATLAGLALIVALVLVNLLPVNPYFDIVLADWRQGRYLHFNGLSQWLAWVWPYAALGWLASTAERAFLARWRDGGEKRRSL</sequence>
<proteinExistence type="predicted"/>
<protein>
    <submittedName>
        <fullName evidence="3">VanZ family protein</fullName>
    </submittedName>
</protein>
<dbReference type="AlphaFoldDB" id="A0A158F486"/>
<feature type="transmembrane region" description="Helical" evidence="1">
    <location>
        <begin position="257"/>
        <end position="275"/>
    </location>
</feature>
<organism evidence="3 4">
    <name type="scientific">Caballeronia udeis</name>
    <dbReference type="NCBI Taxonomy" id="1232866"/>
    <lineage>
        <taxon>Bacteria</taxon>
        <taxon>Pseudomonadati</taxon>
        <taxon>Pseudomonadota</taxon>
        <taxon>Betaproteobacteria</taxon>
        <taxon>Burkholderiales</taxon>
        <taxon>Burkholderiaceae</taxon>
        <taxon>Caballeronia</taxon>
    </lineage>
</organism>
<dbReference type="EMBL" id="FCOK02000003">
    <property type="protein sequence ID" value="SAL14627.1"/>
    <property type="molecule type" value="Genomic_DNA"/>
</dbReference>
<dbReference type="OrthoDB" id="9780818at2"/>
<feature type="transmembrane region" description="Helical" evidence="1">
    <location>
        <begin position="281"/>
        <end position="302"/>
    </location>
</feature>
<evidence type="ECO:0000259" key="2">
    <source>
        <dbReference type="Pfam" id="PF04892"/>
    </source>
</evidence>
<feature type="transmembrane region" description="Helical" evidence="1">
    <location>
        <begin position="86"/>
        <end position="109"/>
    </location>
</feature>